<dbReference type="Proteomes" id="UP000288168">
    <property type="component" value="Unassembled WGS sequence"/>
</dbReference>
<keyword evidence="3" id="KW-1185">Reference proteome</keyword>
<protein>
    <submittedName>
        <fullName evidence="2">Uncharacterized protein</fullName>
    </submittedName>
</protein>
<gene>
    <name evidence="2" type="ORF">CEP54_011472</name>
</gene>
<evidence type="ECO:0000256" key="1">
    <source>
        <dbReference type="SAM" id="Phobius"/>
    </source>
</evidence>
<accession>A0A428PE77</accession>
<reference evidence="2 3" key="1">
    <citation type="submission" date="2017-06" db="EMBL/GenBank/DDBJ databases">
        <title>Comparative genomic analysis of Ambrosia Fusariam Clade fungi.</title>
        <authorList>
            <person name="Stajich J.E."/>
            <person name="Carrillo J."/>
            <person name="Kijimoto T."/>
            <person name="Eskalen A."/>
            <person name="O'Donnell K."/>
            <person name="Kasson M."/>
        </authorList>
    </citation>
    <scope>NUCLEOTIDE SEQUENCE [LARGE SCALE GENOMIC DNA]</scope>
    <source>
        <strain evidence="2 3">NRRL62584</strain>
    </source>
</reference>
<name>A0A428PE77_9HYPO</name>
<keyword evidence="1" id="KW-0472">Membrane</keyword>
<evidence type="ECO:0000313" key="3">
    <source>
        <dbReference type="Proteomes" id="UP000288168"/>
    </source>
</evidence>
<dbReference type="OrthoDB" id="10401897at2759"/>
<dbReference type="EMBL" id="NKCI01000150">
    <property type="protein sequence ID" value="RSL51381.1"/>
    <property type="molecule type" value="Genomic_DNA"/>
</dbReference>
<feature type="transmembrane region" description="Helical" evidence="1">
    <location>
        <begin position="25"/>
        <end position="44"/>
    </location>
</feature>
<keyword evidence="1" id="KW-0812">Transmembrane</keyword>
<organism evidence="2 3">
    <name type="scientific">Fusarium duplospermum</name>
    <dbReference type="NCBI Taxonomy" id="1325734"/>
    <lineage>
        <taxon>Eukaryota</taxon>
        <taxon>Fungi</taxon>
        <taxon>Dikarya</taxon>
        <taxon>Ascomycota</taxon>
        <taxon>Pezizomycotina</taxon>
        <taxon>Sordariomycetes</taxon>
        <taxon>Hypocreomycetidae</taxon>
        <taxon>Hypocreales</taxon>
        <taxon>Nectriaceae</taxon>
        <taxon>Fusarium</taxon>
        <taxon>Fusarium solani species complex</taxon>
    </lineage>
</organism>
<comment type="caution">
    <text evidence="2">The sequence shown here is derived from an EMBL/GenBank/DDBJ whole genome shotgun (WGS) entry which is preliminary data.</text>
</comment>
<proteinExistence type="predicted"/>
<dbReference type="AlphaFoldDB" id="A0A428PE77"/>
<sequence>MLLEILIQTLALHGGMFRHLLRPSILLVLVITLLTVATVATLAVNMDIDTLLGNVAVASLLGKYMLVAKSVMLPMPEATTNNMTSNEMFNNICHLHFRIHDSHPADELATLFELLDLDHTQPPFDKPEEWVCPGAPLNGRAYSVILLAWSKRMVGLVQRDASVADVLHHLDILELFIQPPTVEVYMLQVLPHVMAMAWGKDKYSRLDVLKTICGGHWNDGSME</sequence>
<evidence type="ECO:0000313" key="2">
    <source>
        <dbReference type="EMBL" id="RSL51381.1"/>
    </source>
</evidence>
<keyword evidence="1" id="KW-1133">Transmembrane helix</keyword>